<dbReference type="EMBL" id="JACCBX010000017">
    <property type="protein sequence ID" value="NYE08977.1"/>
    <property type="molecule type" value="Genomic_DNA"/>
</dbReference>
<accession>A0A852TNF4</accession>
<proteinExistence type="predicted"/>
<dbReference type="InterPro" id="IPR036237">
    <property type="entry name" value="Xyl_isomerase-like_sf"/>
</dbReference>
<dbReference type="AlphaFoldDB" id="A0A852TNF4"/>
<dbReference type="SUPFAM" id="SSF51658">
    <property type="entry name" value="Xylose isomerase-like"/>
    <property type="match status" value="1"/>
</dbReference>
<reference evidence="4" key="1">
    <citation type="submission" date="2020-07" db="EMBL/GenBank/DDBJ databases">
        <authorList>
            <person name="Partida-Martinez L."/>
            <person name="Huntemann M."/>
            <person name="Clum A."/>
            <person name="Wang J."/>
            <person name="Palaniappan K."/>
            <person name="Ritter S."/>
            <person name="Chen I.-M."/>
            <person name="Stamatis D."/>
            <person name="Reddy T."/>
            <person name="O'Malley R."/>
            <person name="Daum C."/>
            <person name="Shapiro N."/>
            <person name="Ivanova N."/>
            <person name="Kyrpides N."/>
            <person name="Woyke T."/>
        </authorList>
    </citation>
    <scope>NUCLEOTIDE SEQUENCE [LARGE SCALE GENOMIC DNA]</scope>
    <source>
        <strain evidence="4">AT2.8</strain>
    </source>
</reference>
<evidence type="ECO:0000313" key="4">
    <source>
        <dbReference type="Proteomes" id="UP000548423"/>
    </source>
</evidence>
<dbReference type="Pfam" id="PF01261">
    <property type="entry name" value="AP_endonuc_2"/>
    <property type="match status" value="1"/>
</dbReference>
<keyword evidence="1 3" id="KW-0413">Isomerase</keyword>
<evidence type="ECO:0000256" key="1">
    <source>
        <dbReference type="ARBA" id="ARBA00023235"/>
    </source>
</evidence>
<dbReference type="InterPro" id="IPR050417">
    <property type="entry name" value="Sugar_Epim/Isomerase"/>
</dbReference>
<name>A0A852TNF4_9BACI</name>
<dbReference type="PANTHER" id="PTHR43489">
    <property type="entry name" value="ISOMERASE"/>
    <property type="match status" value="1"/>
</dbReference>
<feature type="domain" description="Xylose isomerase-like TIM barrel" evidence="2">
    <location>
        <begin position="16"/>
        <end position="251"/>
    </location>
</feature>
<reference evidence="4" key="2">
    <citation type="submission" date="2020-08" db="EMBL/GenBank/DDBJ databases">
        <title>The Agave Microbiome: Exploring the role of microbial communities in plant adaptations to desert environments.</title>
        <authorList>
            <person name="Partida-Martinez L.P."/>
        </authorList>
    </citation>
    <scope>NUCLEOTIDE SEQUENCE [LARGE SCALE GENOMIC DNA]</scope>
    <source>
        <strain evidence="4">AT2.8</strain>
    </source>
</reference>
<dbReference type="InterPro" id="IPR013022">
    <property type="entry name" value="Xyl_isomerase-like_TIM-brl"/>
</dbReference>
<dbReference type="GO" id="GO:0016853">
    <property type="term" value="F:isomerase activity"/>
    <property type="evidence" value="ECO:0007669"/>
    <property type="project" value="UniProtKB-KW"/>
</dbReference>
<gene>
    <name evidence="3" type="ORF">F4694_005834</name>
</gene>
<dbReference type="Proteomes" id="UP000548423">
    <property type="component" value="Unassembled WGS sequence"/>
</dbReference>
<dbReference type="PANTHER" id="PTHR43489:SF7">
    <property type="entry name" value="3-DEHYDRO-D-GULOSIDE 4-EPIMERASE-RELATED"/>
    <property type="match status" value="1"/>
</dbReference>
<sequence length="256" mass="28621">MKLGCCAGIEKASILYQAGYDFIECTVVSLQPEASEAEFTSILRTYEESPIPVEACNILLPGDLKIVGEQVNTERIKKYLASALERVKRIGADTIVFGSGGARALPDGFSRMKGEEQIVQFLHLAADVADPLDLTIVIEPLNRKESNIINSVPEAVKFAEIVNRKSIKALADFYHMDEDSEPLTHIYEHKDFIKHIHVADSGRLSPGTGSYPYSDFVNLVQQSSYNGRISIECKWNDFETEVKQSLLYLKEQFRIA</sequence>
<organism evidence="3 4">
    <name type="scientific">Neobacillus niacini</name>
    <dbReference type="NCBI Taxonomy" id="86668"/>
    <lineage>
        <taxon>Bacteria</taxon>
        <taxon>Bacillati</taxon>
        <taxon>Bacillota</taxon>
        <taxon>Bacilli</taxon>
        <taxon>Bacillales</taxon>
        <taxon>Bacillaceae</taxon>
        <taxon>Neobacillus</taxon>
    </lineage>
</organism>
<protein>
    <submittedName>
        <fullName evidence="3">Sugar phosphate isomerase/epimerase</fullName>
    </submittedName>
</protein>
<comment type="caution">
    <text evidence="3">The sequence shown here is derived from an EMBL/GenBank/DDBJ whole genome shotgun (WGS) entry which is preliminary data.</text>
</comment>
<dbReference type="Gene3D" id="3.20.20.150">
    <property type="entry name" value="Divalent-metal-dependent TIM barrel enzymes"/>
    <property type="match status" value="1"/>
</dbReference>
<evidence type="ECO:0000259" key="2">
    <source>
        <dbReference type="Pfam" id="PF01261"/>
    </source>
</evidence>
<evidence type="ECO:0000313" key="3">
    <source>
        <dbReference type="EMBL" id="NYE08977.1"/>
    </source>
</evidence>